<dbReference type="EMBL" id="JABSTU010000001">
    <property type="protein sequence ID" value="KAH8039351.1"/>
    <property type="molecule type" value="Genomic_DNA"/>
</dbReference>
<accession>A0A9J6EYG9</accession>
<feature type="compositionally biased region" description="Low complexity" evidence="1">
    <location>
        <begin position="69"/>
        <end position="95"/>
    </location>
</feature>
<sequence length="315" mass="32701">MARHAQEESTPYVPLRNPRQPTVTPFSSTGTETPPSRGPAPSSTACRAPQELQTRTTVSRSRRRREGKSSTLTPSSSTGSVSSTSATGSPSASRSEASTMPDHSSATSSSVSSTPRKLPSVPGTPPSVPSDPGPPSTTGEVSSAPGSSSRRHTGPGFTSSASRTSSRMSTELADVPGTDDSDDASANELVDEQSVPAAGTVVDRRPSSARSRSSSSTSLSEWLEDTGADDAYDGAHNTPVEAPTMDLPPDHTMLLVEQVRVLRATLRSAPTQDSWVTCEQACSRAVALAAEAVHLPPSTPGRPARDVNPDNATQI</sequence>
<feature type="compositionally biased region" description="Pro residues" evidence="1">
    <location>
        <begin position="122"/>
        <end position="135"/>
    </location>
</feature>
<evidence type="ECO:0000313" key="3">
    <source>
        <dbReference type="Proteomes" id="UP000821866"/>
    </source>
</evidence>
<evidence type="ECO:0000256" key="1">
    <source>
        <dbReference type="SAM" id="MobiDB-lite"/>
    </source>
</evidence>
<feature type="compositionally biased region" description="Polar residues" evidence="1">
    <location>
        <begin position="19"/>
        <end position="34"/>
    </location>
</feature>
<organism evidence="2 3">
    <name type="scientific">Rhipicephalus microplus</name>
    <name type="common">Cattle tick</name>
    <name type="synonym">Boophilus microplus</name>
    <dbReference type="NCBI Taxonomy" id="6941"/>
    <lineage>
        <taxon>Eukaryota</taxon>
        <taxon>Metazoa</taxon>
        <taxon>Ecdysozoa</taxon>
        <taxon>Arthropoda</taxon>
        <taxon>Chelicerata</taxon>
        <taxon>Arachnida</taxon>
        <taxon>Acari</taxon>
        <taxon>Parasitiformes</taxon>
        <taxon>Ixodida</taxon>
        <taxon>Ixodoidea</taxon>
        <taxon>Ixodidae</taxon>
        <taxon>Rhipicephalinae</taxon>
        <taxon>Rhipicephalus</taxon>
        <taxon>Boophilus</taxon>
    </lineage>
</organism>
<protein>
    <submittedName>
        <fullName evidence="2">Uncharacterized protein</fullName>
    </submittedName>
</protein>
<proteinExistence type="predicted"/>
<dbReference type="VEuPathDB" id="VectorBase:LOC119168657"/>
<dbReference type="Proteomes" id="UP000821866">
    <property type="component" value="Chromosome 1"/>
</dbReference>
<comment type="caution">
    <text evidence="2">The sequence shown here is derived from an EMBL/GenBank/DDBJ whole genome shotgun (WGS) entry which is preliminary data.</text>
</comment>
<feature type="region of interest" description="Disordered" evidence="1">
    <location>
        <begin position="295"/>
        <end position="315"/>
    </location>
</feature>
<feature type="compositionally biased region" description="Acidic residues" evidence="1">
    <location>
        <begin position="177"/>
        <end position="191"/>
    </location>
</feature>
<reference evidence="2" key="1">
    <citation type="journal article" date="2020" name="Cell">
        <title>Large-Scale Comparative Analyses of Tick Genomes Elucidate Their Genetic Diversity and Vector Capacities.</title>
        <authorList>
            <consortium name="Tick Genome and Microbiome Consortium (TIGMIC)"/>
            <person name="Jia N."/>
            <person name="Wang J."/>
            <person name="Shi W."/>
            <person name="Du L."/>
            <person name="Sun Y."/>
            <person name="Zhan W."/>
            <person name="Jiang J.F."/>
            <person name="Wang Q."/>
            <person name="Zhang B."/>
            <person name="Ji P."/>
            <person name="Bell-Sakyi L."/>
            <person name="Cui X.M."/>
            <person name="Yuan T.T."/>
            <person name="Jiang B.G."/>
            <person name="Yang W.F."/>
            <person name="Lam T.T."/>
            <person name="Chang Q.C."/>
            <person name="Ding S.J."/>
            <person name="Wang X.J."/>
            <person name="Zhu J.G."/>
            <person name="Ruan X.D."/>
            <person name="Zhao L."/>
            <person name="Wei J.T."/>
            <person name="Ye R.Z."/>
            <person name="Que T.C."/>
            <person name="Du C.H."/>
            <person name="Zhou Y.H."/>
            <person name="Cheng J.X."/>
            <person name="Dai P.F."/>
            <person name="Guo W.B."/>
            <person name="Han X.H."/>
            <person name="Huang E.J."/>
            <person name="Li L.F."/>
            <person name="Wei W."/>
            <person name="Gao Y.C."/>
            <person name="Liu J.Z."/>
            <person name="Shao H.Z."/>
            <person name="Wang X."/>
            <person name="Wang C.C."/>
            <person name="Yang T.C."/>
            <person name="Huo Q.B."/>
            <person name="Li W."/>
            <person name="Chen H.Y."/>
            <person name="Chen S.E."/>
            <person name="Zhou L.G."/>
            <person name="Ni X.B."/>
            <person name="Tian J.H."/>
            <person name="Sheng Y."/>
            <person name="Liu T."/>
            <person name="Pan Y.S."/>
            <person name="Xia L.Y."/>
            <person name="Li J."/>
            <person name="Zhao F."/>
            <person name="Cao W.C."/>
        </authorList>
    </citation>
    <scope>NUCLEOTIDE SEQUENCE</scope>
    <source>
        <strain evidence="2">Rmic-2018</strain>
    </source>
</reference>
<evidence type="ECO:0000313" key="2">
    <source>
        <dbReference type="EMBL" id="KAH8039351.1"/>
    </source>
</evidence>
<feature type="compositionally biased region" description="Low complexity" evidence="1">
    <location>
        <begin position="104"/>
        <end position="114"/>
    </location>
</feature>
<feature type="compositionally biased region" description="Low complexity" evidence="1">
    <location>
        <begin position="208"/>
        <end position="220"/>
    </location>
</feature>
<gene>
    <name evidence="2" type="ORF">HPB51_005681</name>
</gene>
<name>A0A9J6EYG9_RHIMP</name>
<feature type="compositionally biased region" description="Acidic residues" evidence="1">
    <location>
        <begin position="222"/>
        <end position="232"/>
    </location>
</feature>
<dbReference type="AlphaFoldDB" id="A0A9J6EYG9"/>
<feature type="compositionally biased region" description="Low complexity" evidence="1">
    <location>
        <begin position="158"/>
        <end position="170"/>
    </location>
</feature>
<keyword evidence="3" id="KW-1185">Reference proteome</keyword>
<feature type="region of interest" description="Disordered" evidence="1">
    <location>
        <begin position="1"/>
        <end position="248"/>
    </location>
</feature>
<reference evidence="2" key="2">
    <citation type="submission" date="2021-09" db="EMBL/GenBank/DDBJ databases">
        <authorList>
            <person name="Jia N."/>
            <person name="Wang J."/>
            <person name="Shi W."/>
            <person name="Du L."/>
            <person name="Sun Y."/>
            <person name="Zhan W."/>
            <person name="Jiang J."/>
            <person name="Wang Q."/>
            <person name="Zhang B."/>
            <person name="Ji P."/>
            <person name="Sakyi L.B."/>
            <person name="Cui X."/>
            <person name="Yuan T."/>
            <person name="Jiang B."/>
            <person name="Yang W."/>
            <person name="Lam T.T.-Y."/>
            <person name="Chang Q."/>
            <person name="Ding S."/>
            <person name="Wang X."/>
            <person name="Zhu J."/>
            <person name="Ruan X."/>
            <person name="Zhao L."/>
            <person name="Wei J."/>
            <person name="Que T."/>
            <person name="Du C."/>
            <person name="Cheng J."/>
            <person name="Dai P."/>
            <person name="Han X."/>
            <person name="Huang E."/>
            <person name="Gao Y."/>
            <person name="Liu J."/>
            <person name="Shao H."/>
            <person name="Ye R."/>
            <person name="Li L."/>
            <person name="Wei W."/>
            <person name="Wang X."/>
            <person name="Wang C."/>
            <person name="Huo Q."/>
            <person name="Li W."/>
            <person name="Guo W."/>
            <person name="Chen H."/>
            <person name="Chen S."/>
            <person name="Zhou L."/>
            <person name="Zhou L."/>
            <person name="Ni X."/>
            <person name="Tian J."/>
            <person name="Zhou Y."/>
            <person name="Sheng Y."/>
            <person name="Liu T."/>
            <person name="Pan Y."/>
            <person name="Xia L."/>
            <person name="Li J."/>
            <person name="Zhao F."/>
            <person name="Cao W."/>
        </authorList>
    </citation>
    <scope>NUCLEOTIDE SEQUENCE</scope>
    <source>
        <strain evidence="2">Rmic-2018</strain>
        <tissue evidence="2">Larvae</tissue>
    </source>
</reference>